<evidence type="ECO:0000256" key="14">
    <source>
        <dbReference type="PIRSR" id="PIRSR006621-2"/>
    </source>
</evidence>
<evidence type="ECO:0000256" key="6">
    <source>
        <dbReference type="ARBA" id="ARBA00022694"/>
    </source>
</evidence>
<feature type="binding site" evidence="14">
    <location>
        <begin position="195"/>
        <end position="197"/>
    </location>
    <ligand>
        <name>FMN</name>
        <dbReference type="ChEBI" id="CHEBI:58210"/>
    </ligand>
</feature>
<dbReference type="InterPro" id="IPR013785">
    <property type="entry name" value="Aldolase_TIM"/>
</dbReference>
<keyword evidence="5 12" id="KW-0288">FMN</keyword>
<dbReference type="Gene3D" id="1.10.1200.80">
    <property type="entry name" value="Putative flavin oxidoreducatase, domain 2"/>
    <property type="match status" value="1"/>
</dbReference>
<dbReference type="PANTHER" id="PTHR11082">
    <property type="entry name" value="TRNA-DIHYDROURIDINE SYNTHASE"/>
    <property type="match status" value="1"/>
</dbReference>
<evidence type="ECO:0000256" key="8">
    <source>
        <dbReference type="ARBA" id="ARBA00022884"/>
    </source>
</evidence>
<evidence type="ECO:0000313" key="17">
    <source>
        <dbReference type="EMBL" id="MDQ0289672.1"/>
    </source>
</evidence>
<dbReference type="GO" id="GO:0000049">
    <property type="term" value="F:tRNA binding"/>
    <property type="evidence" value="ECO:0007669"/>
    <property type="project" value="UniProtKB-KW"/>
</dbReference>
<evidence type="ECO:0000313" key="18">
    <source>
        <dbReference type="Proteomes" id="UP001238163"/>
    </source>
</evidence>
<keyword evidence="7" id="KW-0521">NADP</keyword>
<protein>
    <recommendedName>
        <fullName evidence="12">tRNA-dihydrouridine synthase</fullName>
        <ecNumber evidence="12">1.3.1.-</ecNumber>
    </recommendedName>
</protein>
<keyword evidence="18" id="KW-1185">Reference proteome</keyword>
<sequence length="349" mass="37991">MTPTRTYFLAPLAGYSDLPFRRCCRRFGLVYAHTPLLDAGALLHHDSENREILARGDDEPWLAVQLMGCRPDDLRQAAAILNDYPFDALDFNMGCPVRKVMQRNAGAALLKTPELALDCVRVLRDVVKKPLTVKTRILSETDPDATVRFCLALQDCGIDGLTIHGRLPQRIYAGPVAMAVIKAVREALSIPVTANGGIFTAADADALATGSGCDRLMVARGAIGNPWLFRELIQGLAAAPTHAEICAMLLQQVAGMVELYDEERAFLAGRKIILSYLCGRGYRRRLRAQMAIVKTMAEFLAVFRQIEAEGPLAATDGVSDTPDLAGHRSDVEQPPATDGVSDTPDQHVP</sequence>
<dbReference type="RefSeq" id="WP_307261129.1">
    <property type="nucleotide sequence ID" value="NZ_JAUSVL010000001.1"/>
</dbReference>
<dbReference type="EC" id="1.3.1.-" evidence="12"/>
<comment type="catalytic activity">
    <reaction evidence="11">
        <text>a 5,6-dihydrouridine in tRNA + NAD(+) = a uridine in tRNA + NADH + H(+)</text>
        <dbReference type="Rhea" id="RHEA:54452"/>
        <dbReference type="Rhea" id="RHEA-COMP:13339"/>
        <dbReference type="Rhea" id="RHEA-COMP:13887"/>
        <dbReference type="ChEBI" id="CHEBI:15378"/>
        <dbReference type="ChEBI" id="CHEBI:57540"/>
        <dbReference type="ChEBI" id="CHEBI:57945"/>
        <dbReference type="ChEBI" id="CHEBI:65315"/>
        <dbReference type="ChEBI" id="CHEBI:74443"/>
    </reaction>
</comment>
<feature type="binding site" evidence="14">
    <location>
        <position position="65"/>
    </location>
    <ligand>
        <name>FMN</name>
        <dbReference type="ChEBI" id="CHEBI:58210"/>
    </ligand>
</feature>
<evidence type="ECO:0000256" key="15">
    <source>
        <dbReference type="SAM" id="MobiDB-lite"/>
    </source>
</evidence>
<dbReference type="InterPro" id="IPR024036">
    <property type="entry name" value="tRNA-dHydroUridine_Synthase_C"/>
</dbReference>
<keyword evidence="6 12" id="KW-0819">tRNA processing</keyword>
<dbReference type="PIRSF" id="PIRSF006621">
    <property type="entry name" value="Dus"/>
    <property type="match status" value="1"/>
</dbReference>
<dbReference type="GO" id="GO:0050660">
    <property type="term" value="F:flavin adenine dinucleotide binding"/>
    <property type="evidence" value="ECO:0007669"/>
    <property type="project" value="InterPro"/>
</dbReference>
<comment type="cofactor">
    <cofactor evidence="1 12 14">
        <name>FMN</name>
        <dbReference type="ChEBI" id="CHEBI:58210"/>
    </cofactor>
</comment>
<comment type="function">
    <text evidence="2 12">Catalyzes the synthesis of 5,6-dihydrouridine (D), a modified base found in the D-loop of most tRNAs, via the reduction of the C5-C6 double bond in target uridines.</text>
</comment>
<keyword evidence="9 12" id="KW-0560">Oxidoreductase</keyword>
<feature type="binding site" evidence="14">
    <location>
        <position position="164"/>
    </location>
    <ligand>
        <name>FMN</name>
        <dbReference type="ChEBI" id="CHEBI:58210"/>
    </ligand>
</feature>
<dbReference type="PANTHER" id="PTHR11082:SF25">
    <property type="entry name" value="DUS-LIKE FMN-BINDING DOMAIN-CONTAINING PROTEIN"/>
    <property type="match status" value="1"/>
</dbReference>
<dbReference type="EMBL" id="JAUSVL010000001">
    <property type="protein sequence ID" value="MDQ0289672.1"/>
    <property type="molecule type" value="Genomic_DNA"/>
</dbReference>
<evidence type="ECO:0000256" key="3">
    <source>
        <dbReference type="ARBA" id="ARBA00022555"/>
    </source>
</evidence>
<evidence type="ECO:0000256" key="1">
    <source>
        <dbReference type="ARBA" id="ARBA00001917"/>
    </source>
</evidence>
<dbReference type="InterPro" id="IPR001269">
    <property type="entry name" value="DUS_fam"/>
</dbReference>
<evidence type="ECO:0000256" key="11">
    <source>
        <dbReference type="ARBA" id="ARBA00048802"/>
    </source>
</evidence>
<dbReference type="CDD" id="cd02801">
    <property type="entry name" value="DUS_like_FMN"/>
    <property type="match status" value="1"/>
</dbReference>
<evidence type="ECO:0000256" key="7">
    <source>
        <dbReference type="ARBA" id="ARBA00022857"/>
    </source>
</evidence>
<evidence type="ECO:0000256" key="9">
    <source>
        <dbReference type="ARBA" id="ARBA00023002"/>
    </source>
</evidence>
<evidence type="ECO:0000256" key="5">
    <source>
        <dbReference type="ARBA" id="ARBA00022643"/>
    </source>
</evidence>
<name>A0AAE3VFL8_9BACT</name>
<reference evidence="17" key="1">
    <citation type="submission" date="2023-07" db="EMBL/GenBank/DDBJ databases">
        <title>Genomic Encyclopedia of Type Strains, Phase IV (KMG-IV): sequencing the most valuable type-strain genomes for metagenomic binning, comparative biology and taxonomic classification.</title>
        <authorList>
            <person name="Goeker M."/>
        </authorList>
    </citation>
    <scope>NUCLEOTIDE SEQUENCE</scope>
    <source>
        <strain evidence="17">DSM 24202</strain>
    </source>
</reference>
<feature type="binding site" evidence="14">
    <location>
        <position position="134"/>
    </location>
    <ligand>
        <name>FMN</name>
        <dbReference type="ChEBI" id="CHEBI:58210"/>
    </ligand>
</feature>
<evidence type="ECO:0000256" key="10">
    <source>
        <dbReference type="ARBA" id="ARBA00048205"/>
    </source>
</evidence>
<dbReference type="Gene3D" id="3.20.20.70">
    <property type="entry name" value="Aldolase class I"/>
    <property type="match status" value="1"/>
</dbReference>
<proteinExistence type="inferred from homology"/>
<dbReference type="GO" id="GO:0017150">
    <property type="term" value="F:tRNA dihydrouridine synthase activity"/>
    <property type="evidence" value="ECO:0007669"/>
    <property type="project" value="InterPro"/>
</dbReference>
<dbReference type="PROSITE" id="PS01136">
    <property type="entry name" value="UPF0034"/>
    <property type="match status" value="1"/>
</dbReference>
<accession>A0AAE3VFL8</accession>
<comment type="catalytic activity">
    <reaction evidence="10">
        <text>a 5,6-dihydrouridine in tRNA + NADP(+) = a uridine in tRNA + NADPH + H(+)</text>
        <dbReference type="Rhea" id="RHEA:23624"/>
        <dbReference type="Rhea" id="RHEA-COMP:13339"/>
        <dbReference type="Rhea" id="RHEA-COMP:13887"/>
        <dbReference type="ChEBI" id="CHEBI:15378"/>
        <dbReference type="ChEBI" id="CHEBI:57783"/>
        <dbReference type="ChEBI" id="CHEBI:58349"/>
        <dbReference type="ChEBI" id="CHEBI:65315"/>
        <dbReference type="ChEBI" id="CHEBI:74443"/>
    </reaction>
</comment>
<dbReference type="Pfam" id="PF01207">
    <property type="entry name" value="Dus"/>
    <property type="match status" value="1"/>
</dbReference>
<keyword evidence="14" id="KW-0547">Nucleotide-binding</keyword>
<feature type="region of interest" description="Disordered" evidence="15">
    <location>
        <begin position="313"/>
        <end position="349"/>
    </location>
</feature>
<comment type="similarity">
    <text evidence="12">Belongs to the dus family.</text>
</comment>
<feature type="active site" description="Proton donor" evidence="13">
    <location>
        <position position="95"/>
    </location>
</feature>
<dbReference type="AlphaFoldDB" id="A0AAE3VFL8"/>
<dbReference type="Proteomes" id="UP001238163">
    <property type="component" value="Unassembled WGS sequence"/>
</dbReference>
<evidence type="ECO:0000256" key="2">
    <source>
        <dbReference type="ARBA" id="ARBA00002790"/>
    </source>
</evidence>
<evidence type="ECO:0000256" key="13">
    <source>
        <dbReference type="PIRSR" id="PIRSR006621-1"/>
    </source>
</evidence>
<keyword evidence="4 12" id="KW-0285">Flavoprotein</keyword>
<dbReference type="InterPro" id="IPR035587">
    <property type="entry name" value="DUS-like_FMN-bd"/>
</dbReference>
<gene>
    <name evidence="17" type="ORF">J3R75_001779</name>
</gene>
<dbReference type="SUPFAM" id="SSF51395">
    <property type="entry name" value="FMN-linked oxidoreductases"/>
    <property type="match status" value="1"/>
</dbReference>
<feature type="binding site" evidence="14">
    <location>
        <begin position="219"/>
        <end position="220"/>
    </location>
    <ligand>
        <name>FMN</name>
        <dbReference type="ChEBI" id="CHEBI:58210"/>
    </ligand>
</feature>
<evidence type="ECO:0000259" key="16">
    <source>
        <dbReference type="Pfam" id="PF01207"/>
    </source>
</evidence>
<feature type="domain" description="DUS-like FMN-binding" evidence="16">
    <location>
        <begin position="9"/>
        <end position="304"/>
    </location>
</feature>
<comment type="caution">
    <text evidence="17">The sequence shown here is derived from an EMBL/GenBank/DDBJ whole genome shotgun (WGS) entry which is preliminary data.</text>
</comment>
<evidence type="ECO:0000256" key="12">
    <source>
        <dbReference type="PIRNR" id="PIRNR006621"/>
    </source>
</evidence>
<keyword evidence="3" id="KW-0820">tRNA-binding</keyword>
<dbReference type="InterPro" id="IPR018517">
    <property type="entry name" value="tRNA_hU_synthase_CS"/>
</dbReference>
<organism evidence="17 18">
    <name type="scientific">Oligosphaera ethanolica</name>
    <dbReference type="NCBI Taxonomy" id="760260"/>
    <lineage>
        <taxon>Bacteria</taxon>
        <taxon>Pseudomonadati</taxon>
        <taxon>Lentisphaerota</taxon>
        <taxon>Oligosphaeria</taxon>
        <taxon>Oligosphaerales</taxon>
        <taxon>Oligosphaeraceae</taxon>
        <taxon>Oligosphaera</taxon>
    </lineage>
</organism>
<evidence type="ECO:0000256" key="4">
    <source>
        <dbReference type="ARBA" id="ARBA00022630"/>
    </source>
</evidence>
<keyword evidence="8" id="KW-0694">RNA-binding</keyword>